<comment type="caution">
    <text evidence="1">The sequence shown here is derived from an EMBL/GenBank/DDBJ whole genome shotgun (WGS) entry which is preliminary data.</text>
</comment>
<accession>A0AAV4IUY4</accession>
<sequence length="88" mass="9570">MGRQNTRDKASRVYPWGLNWTRRMDTPAQAADVRQARELGVPLQPSSADDALPGFVSCIPPTLTRASTSQEVLTDTAECHGTSLDARA</sequence>
<evidence type="ECO:0000313" key="1">
    <source>
        <dbReference type="EMBL" id="GFS14192.1"/>
    </source>
</evidence>
<dbReference type="EMBL" id="BMAT01006511">
    <property type="protein sequence ID" value="GFS14192.1"/>
    <property type="molecule type" value="Genomic_DNA"/>
</dbReference>
<dbReference type="AlphaFoldDB" id="A0AAV4IUY4"/>
<proteinExistence type="predicted"/>
<keyword evidence="2" id="KW-1185">Reference proteome</keyword>
<name>A0AAV4IUY4_9GAST</name>
<dbReference type="Proteomes" id="UP000762676">
    <property type="component" value="Unassembled WGS sequence"/>
</dbReference>
<organism evidence="1 2">
    <name type="scientific">Elysia marginata</name>
    <dbReference type="NCBI Taxonomy" id="1093978"/>
    <lineage>
        <taxon>Eukaryota</taxon>
        <taxon>Metazoa</taxon>
        <taxon>Spiralia</taxon>
        <taxon>Lophotrochozoa</taxon>
        <taxon>Mollusca</taxon>
        <taxon>Gastropoda</taxon>
        <taxon>Heterobranchia</taxon>
        <taxon>Euthyneura</taxon>
        <taxon>Panpulmonata</taxon>
        <taxon>Sacoglossa</taxon>
        <taxon>Placobranchoidea</taxon>
        <taxon>Plakobranchidae</taxon>
        <taxon>Elysia</taxon>
    </lineage>
</organism>
<protein>
    <submittedName>
        <fullName evidence="1">Uncharacterized protein</fullName>
    </submittedName>
</protein>
<evidence type="ECO:0000313" key="2">
    <source>
        <dbReference type="Proteomes" id="UP000762676"/>
    </source>
</evidence>
<gene>
    <name evidence="1" type="ORF">ElyMa_003156400</name>
</gene>
<reference evidence="1 2" key="1">
    <citation type="journal article" date="2021" name="Elife">
        <title>Chloroplast acquisition without the gene transfer in kleptoplastic sea slugs, Plakobranchus ocellatus.</title>
        <authorList>
            <person name="Maeda T."/>
            <person name="Takahashi S."/>
            <person name="Yoshida T."/>
            <person name="Shimamura S."/>
            <person name="Takaki Y."/>
            <person name="Nagai Y."/>
            <person name="Toyoda A."/>
            <person name="Suzuki Y."/>
            <person name="Arimoto A."/>
            <person name="Ishii H."/>
            <person name="Satoh N."/>
            <person name="Nishiyama T."/>
            <person name="Hasebe M."/>
            <person name="Maruyama T."/>
            <person name="Minagawa J."/>
            <person name="Obokata J."/>
            <person name="Shigenobu S."/>
        </authorList>
    </citation>
    <scope>NUCLEOTIDE SEQUENCE [LARGE SCALE GENOMIC DNA]</scope>
</reference>